<dbReference type="Proteomes" id="UP000095287">
    <property type="component" value="Unplaced"/>
</dbReference>
<dbReference type="PANTHER" id="PTHR46891">
    <property type="entry name" value="SERPENTINE RECEPTOR, CLASS H-RELATED"/>
    <property type="match status" value="1"/>
</dbReference>
<keyword evidence="1" id="KW-0472">Membrane</keyword>
<dbReference type="Pfam" id="PF10318">
    <property type="entry name" value="7TM_GPCR_Srh"/>
    <property type="match status" value="1"/>
</dbReference>
<protein>
    <submittedName>
        <fullName evidence="3">G_PROTEIN_RECEP_F1_2 domain-containing protein</fullName>
    </submittedName>
</protein>
<dbReference type="SUPFAM" id="SSF81321">
    <property type="entry name" value="Family A G protein-coupled receptor-like"/>
    <property type="match status" value="1"/>
</dbReference>
<keyword evidence="1" id="KW-0812">Transmembrane</keyword>
<dbReference type="WBParaSite" id="L893_g27996.t1">
    <property type="protein sequence ID" value="L893_g27996.t1"/>
    <property type="gene ID" value="L893_g27996"/>
</dbReference>
<feature type="transmembrane region" description="Helical" evidence="1">
    <location>
        <begin position="12"/>
        <end position="32"/>
    </location>
</feature>
<reference evidence="3" key="1">
    <citation type="submission" date="2016-11" db="UniProtKB">
        <authorList>
            <consortium name="WormBaseParasite"/>
        </authorList>
    </citation>
    <scope>IDENTIFICATION</scope>
</reference>
<feature type="transmembrane region" description="Helical" evidence="1">
    <location>
        <begin position="187"/>
        <end position="211"/>
    </location>
</feature>
<sequence>MSEPYEVLYNRILDATATFNIPIKIFVMFVVVRFSTPEMRSFSLLLLNGLFWNFMANLIFVFLHLYPMYPAECFRADGMVSLFSKSETFGHIMFCVLFFCILNCVLALAFTFPYRYMIFAHPITVARLKKHWIIAFFAAVHVVTASIFVFVYIFWVVPSAEYPIKEELLEGRNLFCFMPYGPDKDHALLMFLIVMVQGLVIGLGSTFLLLLSIHRASLICNNAYLQSHKRILWTLIWITCIPLFIGAIPLVIALVTAMNPHIPYAKFICMVSIILIANHGTAYAIALIIAIKPFRIAVQRMVRNVLKPNATSVIVVSNLLLTTENRTNAGQHLSGIDPSSNILI</sequence>
<evidence type="ECO:0000313" key="2">
    <source>
        <dbReference type="Proteomes" id="UP000095287"/>
    </source>
</evidence>
<evidence type="ECO:0000256" key="1">
    <source>
        <dbReference type="SAM" id="Phobius"/>
    </source>
</evidence>
<accession>A0A1I7ZMT1</accession>
<feature type="transmembrane region" description="Helical" evidence="1">
    <location>
        <begin position="232"/>
        <end position="258"/>
    </location>
</feature>
<evidence type="ECO:0000313" key="3">
    <source>
        <dbReference type="WBParaSite" id="L893_g27996.t1"/>
    </source>
</evidence>
<keyword evidence="2" id="KW-1185">Reference proteome</keyword>
<organism evidence="2 3">
    <name type="scientific">Steinernema glaseri</name>
    <dbReference type="NCBI Taxonomy" id="37863"/>
    <lineage>
        <taxon>Eukaryota</taxon>
        <taxon>Metazoa</taxon>
        <taxon>Ecdysozoa</taxon>
        <taxon>Nematoda</taxon>
        <taxon>Chromadorea</taxon>
        <taxon>Rhabditida</taxon>
        <taxon>Tylenchina</taxon>
        <taxon>Panagrolaimomorpha</taxon>
        <taxon>Strongyloidoidea</taxon>
        <taxon>Steinernematidae</taxon>
        <taxon>Steinernema</taxon>
    </lineage>
</organism>
<feature type="transmembrane region" description="Helical" evidence="1">
    <location>
        <begin position="89"/>
        <end position="112"/>
    </location>
</feature>
<dbReference type="AlphaFoldDB" id="A0A1I7ZMT1"/>
<proteinExistence type="predicted"/>
<name>A0A1I7ZMT1_9BILA</name>
<feature type="transmembrane region" description="Helical" evidence="1">
    <location>
        <begin position="264"/>
        <end position="291"/>
    </location>
</feature>
<keyword evidence="1" id="KW-1133">Transmembrane helix</keyword>
<feature type="transmembrane region" description="Helical" evidence="1">
    <location>
        <begin position="132"/>
        <end position="155"/>
    </location>
</feature>
<dbReference type="InterPro" id="IPR019422">
    <property type="entry name" value="7TM_GPCR_serpentine_rcpt_Srh"/>
</dbReference>
<feature type="transmembrane region" description="Helical" evidence="1">
    <location>
        <begin position="44"/>
        <end position="69"/>
    </location>
</feature>